<dbReference type="HOGENOM" id="CLU_2680994_0_0_0"/>
<reference evidence="1" key="1">
    <citation type="submission" date="2008-12" db="EMBL/GenBank/DDBJ databases">
        <title>Complete sequence of Chloroflexus aggregans DSM 9485.</title>
        <authorList>
            <consortium name="US DOE Joint Genome Institute"/>
            <person name="Lucas S."/>
            <person name="Copeland A."/>
            <person name="Lapidus A."/>
            <person name="Glavina del Rio T."/>
            <person name="Dalin E."/>
            <person name="Tice H."/>
            <person name="Pitluck S."/>
            <person name="Foster B."/>
            <person name="Larimer F."/>
            <person name="Land M."/>
            <person name="Hauser L."/>
            <person name="Kyrpides N."/>
            <person name="Mikhailova N."/>
            <person name="Bryant D."/>
            <person name="Richardson P."/>
        </authorList>
    </citation>
    <scope>NUCLEOTIDE SEQUENCE</scope>
    <source>
        <strain evidence="1">DSM 9485</strain>
    </source>
</reference>
<gene>
    <name evidence="1" type="ordered locus">Cagg_1066</name>
</gene>
<dbReference type="KEGG" id="cag:Cagg_1066"/>
<name>B8G723_CHLAD</name>
<protein>
    <submittedName>
        <fullName evidence="1">Uncharacterized protein</fullName>
    </submittedName>
</protein>
<evidence type="ECO:0000313" key="2">
    <source>
        <dbReference type="Proteomes" id="UP000002508"/>
    </source>
</evidence>
<organism evidence="1 2">
    <name type="scientific">Chloroflexus aggregans (strain MD-66 / DSM 9485)</name>
    <dbReference type="NCBI Taxonomy" id="326427"/>
    <lineage>
        <taxon>Bacteria</taxon>
        <taxon>Bacillati</taxon>
        <taxon>Chloroflexota</taxon>
        <taxon>Chloroflexia</taxon>
        <taxon>Chloroflexales</taxon>
        <taxon>Chloroflexineae</taxon>
        <taxon>Chloroflexaceae</taxon>
        <taxon>Chloroflexus</taxon>
    </lineage>
</organism>
<evidence type="ECO:0000313" key="1">
    <source>
        <dbReference type="EMBL" id="ACL23980.1"/>
    </source>
</evidence>
<accession>B8G723</accession>
<dbReference type="Proteomes" id="UP000002508">
    <property type="component" value="Chromosome"/>
</dbReference>
<dbReference type="STRING" id="326427.Cagg_1066"/>
<dbReference type="EMBL" id="CP001337">
    <property type="protein sequence ID" value="ACL23980.1"/>
    <property type="molecule type" value="Genomic_DNA"/>
</dbReference>
<keyword evidence="2" id="KW-1185">Reference proteome</keyword>
<dbReference type="AlphaFoldDB" id="B8G723"/>
<sequence length="74" mass="8899">MKLQSVIHMFMLRATEEVLRTYYSKVTHQQAQRRNWGALLEVLRIPILNCPSELMQLLEELQRRRNIAMYPGRE</sequence>
<proteinExistence type="predicted"/>